<dbReference type="EMBL" id="CP094298">
    <property type="protein sequence ID" value="UNZ00909.1"/>
    <property type="molecule type" value="Genomic_DNA"/>
</dbReference>
<reference evidence="2 3" key="1">
    <citation type="submission" date="2022-03" db="EMBL/GenBank/DDBJ databases">
        <title>Complete genome of Streptomyces rimosus ssp. rimosus R7 (=ATCC 10970).</title>
        <authorList>
            <person name="Beganovic S."/>
            <person name="Ruckert C."/>
            <person name="Busche T."/>
            <person name="Kalinowski J."/>
            <person name="Wittmann C."/>
        </authorList>
    </citation>
    <scope>NUCLEOTIDE SEQUENCE [LARGE SCALE GENOMIC DNA]</scope>
    <source>
        <strain evidence="2 3">R7</strain>
    </source>
</reference>
<keyword evidence="3" id="KW-1185">Reference proteome</keyword>
<evidence type="ECO:0000259" key="1">
    <source>
        <dbReference type="Pfam" id="PF15567"/>
    </source>
</evidence>
<evidence type="ECO:0000313" key="2">
    <source>
        <dbReference type="EMBL" id="UNZ00909.1"/>
    </source>
</evidence>
<dbReference type="Proteomes" id="UP000829494">
    <property type="component" value="Chromosome"/>
</dbReference>
<protein>
    <recommendedName>
        <fullName evidence="1">Immunity protein 35 domain-containing protein</fullName>
    </recommendedName>
</protein>
<evidence type="ECO:0000313" key="3">
    <source>
        <dbReference type="Proteomes" id="UP000829494"/>
    </source>
</evidence>
<gene>
    <name evidence="2" type="ORF">SRIMR7_02040</name>
</gene>
<dbReference type="GeneID" id="66860008"/>
<dbReference type="RefSeq" id="WP_003981742.1">
    <property type="nucleotide sequence ID" value="NZ_CP094298.1"/>
</dbReference>
<proteinExistence type="predicted"/>
<feature type="domain" description="Immunity protein 35" evidence="1">
    <location>
        <begin position="7"/>
        <end position="84"/>
    </location>
</feature>
<organism evidence="2 3">
    <name type="scientific">Streptomyces rimosus subsp. rimosus</name>
    <dbReference type="NCBI Taxonomy" id="132474"/>
    <lineage>
        <taxon>Bacteria</taxon>
        <taxon>Bacillati</taxon>
        <taxon>Actinomycetota</taxon>
        <taxon>Actinomycetes</taxon>
        <taxon>Kitasatosporales</taxon>
        <taxon>Streptomycetaceae</taxon>
        <taxon>Streptomyces</taxon>
    </lineage>
</organism>
<sequence>MIEREFAMRTVQEILDHENPGRLLVTGAEEHELVWIVSFQSAEFVRSGDYRDFFVGHGPYVVDRVDGSVHAVGSAAALNREWEHDYRTRIRRLPVRTAVDALHEELCATLAVHGRIPAIRLLRTRVPALSPTQAATYTTALHSGPPPAPLAAIATKALVPEPNPVHRVRTVRAARPEAGATQPTHHSPQPGQLRSVAVHLPWRPPTAGPATP</sequence>
<dbReference type="Pfam" id="PF15567">
    <property type="entry name" value="Imm35"/>
    <property type="match status" value="1"/>
</dbReference>
<name>A0ABY3YXC9_STRRM</name>
<dbReference type="InterPro" id="IPR029082">
    <property type="entry name" value="Imm35"/>
</dbReference>
<accession>A0ABY3YXC9</accession>